<evidence type="ECO:0000256" key="4">
    <source>
        <dbReference type="ARBA" id="ARBA00023136"/>
    </source>
</evidence>
<protein>
    <recommendedName>
        <fullName evidence="13">Zinc/iron permease</fullName>
    </recommendedName>
</protein>
<keyword evidence="12" id="KW-1185">Reference proteome</keyword>
<evidence type="ECO:0000256" key="6">
    <source>
        <dbReference type="SAM" id="Phobius"/>
    </source>
</evidence>
<feature type="transmembrane region" description="Helical" evidence="6">
    <location>
        <begin position="216"/>
        <end position="237"/>
    </location>
</feature>
<feature type="transmembrane region" description="Helical" evidence="6">
    <location>
        <begin position="422"/>
        <end position="446"/>
    </location>
</feature>
<dbReference type="AlphaFoldDB" id="A0A8H3VEQ7"/>
<evidence type="ECO:0000313" key="11">
    <source>
        <dbReference type="Proteomes" id="UP000447873"/>
    </source>
</evidence>
<organism evidence="9 11">
    <name type="scientific">Venturia inaequalis</name>
    <name type="common">Apple scab fungus</name>
    <dbReference type="NCBI Taxonomy" id="5025"/>
    <lineage>
        <taxon>Eukaryota</taxon>
        <taxon>Fungi</taxon>
        <taxon>Dikarya</taxon>
        <taxon>Ascomycota</taxon>
        <taxon>Pezizomycotina</taxon>
        <taxon>Dothideomycetes</taxon>
        <taxon>Pleosporomycetidae</taxon>
        <taxon>Venturiales</taxon>
        <taxon>Venturiaceae</taxon>
        <taxon>Venturia</taxon>
    </lineage>
</organism>
<feature type="transmembrane region" description="Helical" evidence="6">
    <location>
        <begin position="257"/>
        <end position="276"/>
    </location>
</feature>
<feature type="transmembrane region" description="Helical" evidence="6">
    <location>
        <begin position="495"/>
        <end position="514"/>
    </location>
</feature>
<keyword evidence="4 6" id="KW-0472">Membrane</keyword>
<keyword evidence="3 6" id="KW-1133">Transmembrane helix</keyword>
<evidence type="ECO:0000313" key="12">
    <source>
        <dbReference type="Proteomes" id="UP000490939"/>
    </source>
</evidence>
<sequence>MALISVSFLLLASLLSAQSTITVARTTVAPSIALSTPASNSTQQTAAPSRTTYQSSSTNTATSAITVVSNCHTHETIQYCMAGTAEYRVLTIATGTTALPAEYAGCHSRGSELFCLSSSGDEVELQVEGAEKSASTNAGESAASSGDRNCHYHNGVEHCVGGDESEEAPSCGKVERKYNVPLRVGIMFVILVTSGSGVFGPILLTSFTEIKAEHTAFVVLKQFGTGVIISTAFIHLYTHANLMFQNKCLGELSYESTTSAILIAGFFLSFLVDYLLQRLVQSRNAKTVPAEPEEERLLSPSLDESIVNHYQSITKSNGRKERPATSATPLLTHDHSTINVERSSALNVLILEAGIIFHSLLIGLTLVLAPDVAGGFLLLSIVITFHQFFEGLALGTQIASLPSHTTTATTTTTSFLNKNKKYLLATLFSLITPLGMAIGISVLHHFNGNDKGTIIAIGTLDAFSAGILVWVGVVEMWAHDWVFGSLRDAPALKTSLAMAGLVAGIVGMSVLGKWA</sequence>
<gene>
    <name evidence="8" type="ORF">BLS_003844</name>
    <name evidence="10" type="ORF">EG327_009542</name>
    <name evidence="9" type="ORF">EG328_008669</name>
</gene>
<evidence type="ECO:0000313" key="10">
    <source>
        <dbReference type="EMBL" id="KAE9992281.1"/>
    </source>
</evidence>
<feature type="compositionally biased region" description="Polar residues" evidence="5">
    <location>
        <begin position="35"/>
        <end position="50"/>
    </location>
</feature>
<dbReference type="Proteomes" id="UP000433883">
    <property type="component" value="Unassembled WGS sequence"/>
</dbReference>
<evidence type="ECO:0000313" key="8">
    <source>
        <dbReference type="EMBL" id="KAE9983697.1"/>
    </source>
</evidence>
<feature type="chain" id="PRO_5044690856" description="Zinc/iron permease" evidence="7">
    <location>
        <begin position="18"/>
        <end position="515"/>
    </location>
</feature>
<accession>A0A8H3VEQ7</accession>
<dbReference type="EMBL" id="WNWS01000005">
    <property type="protein sequence ID" value="KAE9988652.1"/>
    <property type="molecule type" value="Genomic_DNA"/>
</dbReference>
<dbReference type="Proteomes" id="UP000447873">
    <property type="component" value="Unassembled WGS sequence"/>
</dbReference>
<dbReference type="InterPro" id="IPR003689">
    <property type="entry name" value="ZIP"/>
</dbReference>
<dbReference type="GO" id="GO:0005886">
    <property type="term" value="C:plasma membrane"/>
    <property type="evidence" value="ECO:0007669"/>
    <property type="project" value="TreeGrafter"/>
</dbReference>
<reference evidence="9 11" key="1">
    <citation type="submission" date="2018-12" db="EMBL/GenBank/DDBJ databases">
        <title>Venturia inaequalis Genome Resource.</title>
        <authorList>
            <person name="Lichtner F.J."/>
        </authorList>
    </citation>
    <scope>NUCLEOTIDE SEQUENCE [LARGE SCALE GENOMIC DNA]</scope>
    <source>
        <strain evidence="9 11">120213</strain>
        <strain evidence="8">Bline_iso_100314</strain>
        <strain evidence="10 12">DMI_063113</strain>
    </source>
</reference>
<evidence type="ECO:0000256" key="2">
    <source>
        <dbReference type="ARBA" id="ARBA00022692"/>
    </source>
</evidence>
<evidence type="ECO:0000256" key="3">
    <source>
        <dbReference type="ARBA" id="ARBA00022989"/>
    </source>
</evidence>
<dbReference type="GO" id="GO:0005385">
    <property type="term" value="F:zinc ion transmembrane transporter activity"/>
    <property type="evidence" value="ECO:0007669"/>
    <property type="project" value="TreeGrafter"/>
</dbReference>
<dbReference type="EMBL" id="WNWQ01000025">
    <property type="protein sequence ID" value="KAE9983697.1"/>
    <property type="molecule type" value="Genomic_DNA"/>
</dbReference>
<dbReference type="Pfam" id="PF02535">
    <property type="entry name" value="Zip"/>
    <property type="match status" value="1"/>
</dbReference>
<feature type="region of interest" description="Disordered" evidence="5">
    <location>
        <begin position="35"/>
        <end position="58"/>
    </location>
</feature>
<name>A0A8H3VEQ7_VENIN</name>
<keyword evidence="7" id="KW-0732">Signal</keyword>
<feature type="signal peptide" evidence="7">
    <location>
        <begin position="1"/>
        <end position="17"/>
    </location>
</feature>
<dbReference type="Proteomes" id="UP000490939">
    <property type="component" value="Unassembled WGS sequence"/>
</dbReference>
<evidence type="ECO:0008006" key="13">
    <source>
        <dbReference type="Google" id="ProtNLM"/>
    </source>
</evidence>
<dbReference type="EMBL" id="WNWR01000064">
    <property type="protein sequence ID" value="KAE9992281.1"/>
    <property type="molecule type" value="Genomic_DNA"/>
</dbReference>
<feature type="transmembrane region" description="Helical" evidence="6">
    <location>
        <begin position="184"/>
        <end position="204"/>
    </location>
</feature>
<keyword evidence="2 6" id="KW-0812">Transmembrane</keyword>
<feature type="transmembrane region" description="Helical" evidence="6">
    <location>
        <begin position="345"/>
        <end position="369"/>
    </location>
</feature>
<proteinExistence type="predicted"/>
<feature type="transmembrane region" description="Helical" evidence="6">
    <location>
        <begin position="452"/>
        <end position="474"/>
    </location>
</feature>
<comment type="subcellular location">
    <subcellularLocation>
        <location evidence="1">Membrane</location>
        <topology evidence="1">Multi-pass membrane protein</topology>
    </subcellularLocation>
</comment>
<comment type="caution">
    <text evidence="9">The sequence shown here is derived from an EMBL/GenBank/DDBJ whole genome shotgun (WGS) entry which is preliminary data.</text>
</comment>
<evidence type="ECO:0000256" key="5">
    <source>
        <dbReference type="SAM" id="MobiDB-lite"/>
    </source>
</evidence>
<evidence type="ECO:0000256" key="1">
    <source>
        <dbReference type="ARBA" id="ARBA00004141"/>
    </source>
</evidence>
<evidence type="ECO:0000313" key="9">
    <source>
        <dbReference type="EMBL" id="KAE9988652.1"/>
    </source>
</evidence>
<dbReference type="PANTHER" id="PTHR11040">
    <property type="entry name" value="ZINC/IRON TRANSPORTER"/>
    <property type="match status" value="1"/>
</dbReference>
<evidence type="ECO:0000256" key="7">
    <source>
        <dbReference type="SAM" id="SignalP"/>
    </source>
</evidence>
<dbReference type="PANTHER" id="PTHR11040:SF44">
    <property type="entry name" value="PROTEIN ZNTC-RELATED"/>
    <property type="match status" value="1"/>
</dbReference>